<gene>
    <name evidence="1" type="ORF">Plil01_001328200</name>
</gene>
<reference evidence="1" key="1">
    <citation type="submission" date="2023-04" db="EMBL/GenBank/DDBJ databases">
        <title>Phytophthora lilii NBRC 32176.</title>
        <authorList>
            <person name="Ichikawa N."/>
            <person name="Sato H."/>
            <person name="Tonouchi N."/>
        </authorList>
    </citation>
    <scope>NUCLEOTIDE SEQUENCE</scope>
    <source>
        <strain evidence="1">NBRC 32176</strain>
    </source>
</reference>
<name>A0A9W6X552_9STRA</name>
<keyword evidence="2" id="KW-1185">Reference proteome</keyword>
<proteinExistence type="predicted"/>
<sequence length="129" mass="14302">MRTLFLHVFLRYKRNWLECVCTLALQDRTSTSRHGQATELDSSLTMMSQDTGLSPARCQAATRWNGRPCTSSLRDKVAAAELNAVVLHGYMALKWQKKRAQDDFTAPCGLDCSSAADLNSANSNTESTQ</sequence>
<evidence type="ECO:0000313" key="2">
    <source>
        <dbReference type="Proteomes" id="UP001165083"/>
    </source>
</evidence>
<protein>
    <submittedName>
        <fullName evidence="1">Unnamed protein product</fullName>
    </submittedName>
</protein>
<dbReference type="EMBL" id="BSXW01000876">
    <property type="protein sequence ID" value="GMF31045.1"/>
    <property type="molecule type" value="Genomic_DNA"/>
</dbReference>
<organism evidence="1 2">
    <name type="scientific">Phytophthora lilii</name>
    <dbReference type="NCBI Taxonomy" id="2077276"/>
    <lineage>
        <taxon>Eukaryota</taxon>
        <taxon>Sar</taxon>
        <taxon>Stramenopiles</taxon>
        <taxon>Oomycota</taxon>
        <taxon>Peronosporomycetes</taxon>
        <taxon>Peronosporales</taxon>
        <taxon>Peronosporaceae</taxon>
        <taxon>Phytophthora</taxon>
    </lineage>
</organism>
<dbReference type="Proteomes" id="UP001165083">
    <property type="component" value="Unassembled WGS sequence"/>
</dbReference>
<evidence type="ECO:0000313" key="1">
    <source>
        <dbReference type="EMBL" id="GMF31045.1"/>
    </source>
</evidence>
<comment type="caution">
    <text evidence="1">The sequence shown here is derived from an EMBL/GenBank/DDBJ whole genome shotgun (WGS) entry which is preliminary data.</text>
</comment>
<accession>A0A9W6X552</accession>
<dbReference type="AlphaFoldDB" id="A0A9W6X552"/>